<dbReference type="PANTHER" id="PTHR11240">
    <property type="entry name" value="RIBONUCLEASE T2"/>
    <property type="match status" value="1"/>
</dbReference>
<evidence type="ECO:0000256" key="3">
    <source>
        <dbReference type="SAM" id="SignalP"/>
    </source>
</evidence>
<sequence length="216" mass="24401">MKVQRMLVFLLVIFNLFSAPALAQSDRAGEFDYYVLSLSWSPTWCALEGDARRSPQCEETTDHGWVLHGLWPQYHRGFPAHCQTAERPPSRQMTNAMADIMGTPGLAWYQWKKHGACTGLSGPDYYALARQAYNSVTRPPVFRKLSKPVKLPASVIEEAFLKANPGLEPDMLTITCREGRIQEARLCLSKDLTPVPCGRDVVRDCRMKDALFDPIR</sequence>
<keyword evidence="5" id="KW-1185">Reference proteome</keyword>
<proteinExistence type="inferred from homology"/>
<dbReference type="GO" id="GO:0033897">
    <property type="term" value="F:ribonuclease T2 activity"/>
    <property type="evidence" value="ECO:0007669"/>
    <property type="project" value="InterPro"/>
</dbReference>
<gene>
    <name evidence="4" type="ORF">ROG8370_02784</name>
</gene>
<dbReference type="Proteomes" id="UP000194012">
    <property type="component" value="Unassembled WGS sequence"/>
</dbReference>
<evidence type="ECO:0000313" key="5">
    <source>
        <dbReference type="Proteomes" id="UP000194012"/>
    </source>
</evidence>
<dbReference type="InterPro" id="IPR018188">
    <property type="entry name" value="RNase_T2_His_AS_1"/>
</dbReference>
<keyword evidence="3" id="KW-0732">Signal</keyword>
<dbReference type="PROSITE" id="PS00530">
    <property type="entry name" value="RNASE_T2_1"/>
    <property type="match status" value="1"/>
</dbReference>
<dbReference type="Gene3D" id="3.90.730.10">
    <property type="entry name" value="Ribonuclease T2-like"/>
    <property type="match status" value="1"/>
</dbReference>
<dbReference type="CDD" id="cd01062">
    <property type="entry name" value="RNase_T2_prok"/>
    <property type="match status" value="1"/>
</dbReference>
<dbReference type="InterPro" id="IPR001568">
    <property type="entry name" value="RNase_T2-like"/>
</dbReference>
<dbReference type="GO" id="GO:0006401">
    <property type="term" value="P:RNA catabolic process"/>
    <property type="evidence" value="ECO:0007669"/>
    <property type="project" value="UniProtKB-ARBA"/>
</dbReference>
<accession>A0A1X6ZT76</accession>
<evidence type="ECO:0000256" key="1">
    <source>
        <dbReference type="ARBA" id="ARBA00007469"/>
    </source>
</evidence>
<dbReference type="GO" id="GO:0003723">
    <property type="term" value="F:RNA binding"/>
    <property type="evidence" value="ECO:0007669"/>
    <property type="project" value="InterPro"/>
</dbReference>
<feature type="signal peptide" evidence="3">
    <location>
        <begin position="1"/>
        <end position="23"/>
    </location>
</feature>
<organism evidence="4 5">
    <name type="scientific">Roseovarius gaetbuli</name>
    <dbReference type="NCBI Taxonomy" id="1356575"/>
    <lineage>
        <taxon>Bacteria</taxon>
        <taxon>Pseudomonadati</taxon>
        <taxon>Pseudomonadota</taxon>
        <taxon>Alphaproteobacteria</taxon>
        <taxon>Rhodobacterales</taxon>
        <taxon>Roseobacteraceae</taxon>
        <taxon>Roseovarius</taxon>
    </lineage>
</organism>
<dbReference type="EMBL" id="FWFJ01000030">
    <property type="protein sequence ID" value="SLN60514.1"/>
    <property type="molecule type" value="Genomic_DNA"/>
</dbReference>
<name>A0A1X6ZT76_9RHOB</name>
<dbReference type="InterPro" id="IPR039378">
    <property type="entry name" value="RNase_T2_prok"/>
</dbReference>
<dbReference type="RefSeq" id="WP_085827757.1">
    <property type="nucleotide sequence ID" value="NZ_FWFJ01000030.1"/>
</dbReference>
<dbReference type="PANTHER" id="PTHR11240:SF22">
    <property type="entry name" value="RIBONUCLEASE T2"/>
    <property type="match status" value="1"/>
</dbReference>
<dbReference type="InterPro" id="IPR036430">
    <property type="entry name" value="RNase_T2-like_sf"/>
</dbReference>
<dbReference type="Pfam" id="PF00445">
    <property type="entry name" value="Ribonuclease_T2"/>
    <property type="match status" value="1"/>
</dbReference>
<evidence type="ECO:0000256" key="2">
    <source>
        <dbReference type="RuleBase" id="RU004328"/>
    </source>
</evidence>
<protein>
    <submittedName>
        <fullName evidence="4">Ribonuclease I</fullName>
    </submittedName>
</protein>
<dbReference type="OrthoDB" id="4720638at2"/>
<dbReference type="AlphaFoldDB" id="A0A1X6ZT76"/>
<evidence type="ECO:0000313" key="4">
    <source>
        <dbReference type="EMBL" id="SLN60514.1"/>
    </source>
</evidence>
<reference evidence="5" key="1">
    <citation type="submission" date="2017-03" db="EMBL/GenBank/DDBJ databases">
        <authorList>
            <person name="Rodrigo-Torres L."/>
            <person name="Arahal R.D."/>
            <person name="Lucena T."/>
        </authorList>
    </citation>
    <scope>NUCLEOTIDE SEQUENCE [LARGE SCALE GENOMIC DNA]</scope>
    <source>
        <strain evidence="5">CECT 8370</strain>
    </source>
</reference>
<dbReference type="SUPFAM" id="SSF55895">
    <property type="entry name" value="Ribonuclease Rh-like"/>
    <property type="match status" value="1"/>
</dbReference>
<comment type="similarity">
    <text evidence="1 2">Belongs to the RNase T2 family.</text>
</comment>
<feature type="chain" id="PRO_5013140880" evidence="3">
    <location>
        <begin position="24"/>
        <end position="216"/>
    </location>
</feature>